<reference evidence="5" key="1">
    <citation type="submission" date="2021-02" db="EMBL/GenBank/DDBJ databases">
        <authorList>
            <person name="Nowell W R."/>
        </authorList>
    </citation>
    <scope>NUCLEOTIDE SEQUENCE</scope>
</reference>
<evidence type="ECO:0000313" key="2">
    <source>
        <dbReference type="EMBL" id="CAF2084816.1"/>
    </source>
</evidence>
<comment type="caution">
    <text evidence="5">The sequence shown here is derived from an EMBL/GenBank/DDBJ whole genome shotgun (WGS) entry which is preliminary data.</text>
</comment>
<sequence>MNYTFDFLSEDMDNCLDTLNLIGKSIEQGYNNDVKGVARLCFIMAIDLSKELSMDLEHMLNSESIGEQPQELYDFRHVPNIDAEILN</sequence>
<accession>A0A818XL33</accession>
<evidence type="ECO:0000313" key="3">
    <source>
        <dbReference type="EMBL" id="CAF2143929.1"/>
    </source>
</evidence>
<evidence type="ECO:0000313" key="1">
    <source>
        <dbReference type="EMBL" id="CAF1560206.1"/>
    </source>
</evidence>
<dbReference type="Proteomes" id="UP000663842">
    <property type="component" value="Unassembled WGS sequence"/>
</dbReference>
<dbReference type="EMBL" id="CAJOBF010000082">
    <property type="protein sequence ID" value="CAF3742012.1"/>
    <property type="molecule type" value="Genomic_DNA"/>
</dbReference>
<dbReference type="EMBL" id="CAJNOV010014777">
    <property type="protein sequence ID" value="CAF1560206.1"/>
    <property type="molecule type" value="Genomic_DNA"/>
</dbReference>
<dbReference type="Proteomes" id="UP000663856">
    <property type="component" value="Unassembled WGS sequence"/>
</dbReference>
<dbReference type="Proteomes" id="UP000663866">
    <property type="component" value="Unassembled WGS sequence"/>
</dbReference>
<organism evidence="5 6">
    <name type="scientific">Rotaria magnacalcarata</name>
    <dbReference type="NCBI Taxonomy" id="392030"/>
    <lineage>
        <taxon>Eukaryota</taxon>
        <taxon>Metazoa</taxon>
        <taxon>Spiralia</taxon>
        <taxon>Gnathifera</taxon>
        <taxon>Rotifera</taxon>
        <taxon>Eurotatoria</taxon>
        <taxon>Bdelloidea</taxon>
        <taxon>Philodinida</taxon>
        <taxon>Philodinidae</taxon>
        <taxon>Rotaria</taxon>
    </lineage>
</organism>
<dbReference type="Proteomes" id="UP000663887">
    <property type="component" value="Unassembled WGS sequence"/>
</dbReference>
<keyword evidence="7" id="KW-1185">Reference proteome</keyword>
<evidence type="ECO:0000313" key="7">
    <source>
        <dbReference type="Proteomes" id="UP000663866"/>
    </source>
</evidence>
<dbReference type="Proteomes" id="UP000663855">
    <property type="component" value="Unassembled WGS sequence"/>
</dbReference>
<gene>
    <name evidence="1" type="ORF">CJN711_LOCUS31071</name>
    <name evidence="4" type="ORF">OVN521_LOCUS539</name>
    <name evidence="5" type="ORF">UXM345_LOCUS1486</name>
    <name evidence="2" type="ORF">WKI299_LOCUS16907</name>
    <name evidence="3" type="ORF">XDN619_LOCUS27262</name>
</gene>
<dbReference type="AlphaFoldDB" id="A0A818XL33"/>
<dbReference type="EMBL" id="CAJOBG010000030">
    <property type="protein sequence ID" value="CAF3740636.1"/>
    <property type="molecule type" value="Genomic_DNA"/>
</dbReference>
<proteinExistence type="predicted"/>
<name>A0A818XL33_9BILA</name>
<protein>
    <submittedName>
        <fullName evidence="5">Uncharacterized protein</fullName>
    </submittedName>
</protein>
<evidence type="ECO:0000313" key="6">
    <source>
        <dbReference type="Proteomes" id="UP000663842"/>
    </source>
</evidence>
<evidence type="ECO:0000313" key="5">
    <source>
        <dbReference type="EMBL" id="CAF3742012.1"/>
    </source>
</evidence>
<evidence type="ECO:0000313" key="4">
    <source>
        <dbReference type="EMBL" id="CAF3740636.1"/>
    </source>
</evidence>
<dbReference type="EMBL" id="CAJNRF010006801">
    <property type="protein sequence ID" value="CAF2084816.1"/>
    <property type="molecule type" value="Genomic_DNA"/>
</dbReference>
<dbReference type="EMBL" id="CAJNRG010012885">
    <property type="protein sequence ID" value="CAF2143929.1"/>
    <property type="molecule type" value="Genomic_DNA"/>
</dbReference>